<accession>A0A1M5UAM0</accession>
<evidence type="ECO:0000313" key="2">
    <source>
        <dbReference type="Proteomes" id="UP000184268"/>
    </source>
</evidence>
<dbReference type="GO" id="GO:0016887">
    <property type="term" value="F:ATP hydrolysis activity"/>
    <property type="evidence" value="ECO:0007669"/>
    <property type="project" value="InterPro"/>
</dbReference>
<name>A0A1M5UAM0_9GAMM</name>
<dbReference type="Proteomes" id="UP000184268">
    <property type="component" value="Unassembled WGS sequence"/>
</dbReference>
<dbReference type="AlphaFoldDB" id="A0A1M5UAM0"/>
<dbReference type="EMBL" id="FQXG01000003">
    <property type="protein sequence ID" value="SHH60095.1"/>
    <property type="molecule type" value="Genomic_DNA"/>
</dbReference>
<dbReference type="SUPFAM" id="SSF52540">
    <property type="entry name" value="P-loop containing nucleoside triphosphate hydrolases"/>
    <property type="match status" value="1"/>
</dbReference>
<sequence>MLLSFALTNCRNFNTRAQLDFHTRATGAEDIDGLFRFGDLQINRATFLWGANGAGRSNFIEALGDLVQFIAGRKSASQLTGLQPHSLHPDLPTQAELLFLLDGTTYRYTLQLQHGEVVQEVLSAKHSRQFSTVFEVNHGAVKPTRNRHQGKFASAAAESQLDTGTSLITLANKSGSEQAAQVFRYFYVIQCFTPRQHPEQVWSQTLAKLQQPHVLAAASKSLSCMDLGLTSIELDPHNPTGLIANLPMDDGQTAQLPYPQIGGGAISILTYLVGLITTIETNSPLLIDDMDNRLHPLLMQMYLKLYQEHRSLEDGHAPQLVASVRHAELMDKLERQQIALFDNDEIYTLNSVTGIRAGDCYSSKYLAGAYGAVPNL</sequence>
<dbReference type="OrthoDB" id="9809324at2"/>
<dbReference type="GO" id="GO:0005524">
    <property type="term" value="F:ATP binding"/>
    <property type="evidence" value="ECO:0007669"/>
    <property type="project" value="InterPro"/>
</dbReference>
<keyword evidence="2" id="KW-1185">Reference proteome</keyword>
<dbReference type="Gene3D" id="3.40.50.300">
    <property type="entry name" value="P-loop containing nucleotide triphosphate hydrolases"/>
    <property type="match status" value="1"/>
</dbReference>
<evidence type="ECO:0000313" key="1">
    <source>
        <dbReference type="EMBL" id="SHH60095.1"/>
    </source>
</evidence>
<dbReference type="RefSeq" id="WP_067655401.1">
    <property type="nucleotide sequence ID" value="NZ_FQXG01000003.1"/>
</dbReference>
<reference evidence="1 2" key="1">
    <citation type="submission" date="2016-11" db="EMBL/GenBank/DDBJ databases">
        <authorList>
            <person name="Jaros S."/>
            <person name="Januszkiewicz K."/>
            <person name="Wedrychowicz H."/>
        </authorList>
    </citation>
    <scope>NUCLEOTIDE SEQUENCE [LARGE SCALE GENOMIC DNA]</scope>
    <source>
        <strain evidence="1 2">DSM 16917</strain>
    </source>
</reference>
<gene>
    <name evidence="1" type="ORF">SAMN02745129_2481</name>
</gene>
<proteinExistence type="predicted"/>
<dbReference type="InterPro" id="IPR027417">
    <property type="entry name" value="P-loop_NTPase"/>
</dbReference>
<dbReference type="STRING" id="299255.SAMN02745129_2481"/>
<evidence type="ECO:0008006" key="3">
    <source>
        <dbReference type="Google" id="ProtNLM"/>
    </source>
</evidence>
<protein>
    <recommendedName>
        <fullName evidence="3">ATPase AAA-type core domain-containing protein</fullName>
    </recommendedName>
</protein>
<organism evidence="1 2">
    <name type="scientific">Ferrimonas marina</name>
    <dbReference type="NCBI Taxonomy" id="299255"/>
    <lineage>
        <taxon>Bacteria</taxon>
        <taxon>Pseudomonadati</taxon>
        <taxon>Pseudomonadota</taxon>
        <taxon>Gammaproteobacteria</taxon>
        <taxon>Alteromonadales</taxon>
        <taxon>Ferrimonadaceae</taxon>
        <taxon>Ferrimonas</taxon>
    </lineage>
</organism>